<dbReference type="AlphaFoldDB" id="A0AAW2GJW7"/>
<dbReference type="EMBL" id="JADYXP020000004">
    <property type="protein sequence ID" value="KAL0126777.1"/>
    <property type="molecule type" value="Genomic_DNA"/>
</dbReference>
<dbReference type="Proteomes" id="UP001430953">
    <property type="component" value="Unassembled WGS sequence"/>
</dbReference>
<evidence type="ECO:0000313" key="3">
    <source>
        <dbReference type="Proteomes" id="UP001430953"/>
    </source>
</evidence>
<name>A0AAW2GJW7_9HYME</name>
<evidence type="ECO:0000313" key="2">
    <source>
        <dbReference type="EMBL" id="KAL0126777.1"/>
    </source>
</evidence>
<keyword evidence="1" id="KW-0472">Membrane</keyword>
<organism evidence="2 3">
    <name type="scientific">Cardiocondyla obscurior</name>
    <dbReference type="NCBI Taxonomy" id="286306"/>
    <lineage>
        <taxon>Eukaryota</taxon>
        <taxon>Metazoa</taxon>
        <taxon>Ecdysozoa</taxon>
        <taxon>Arthropoda</taxon>
        <taxon>Hexapoda</taxon>
        <taxon>Insecta</taxon>
        <taxon>Pterygota</taxon>
        <taxon>Neoptera</taxon>
        <taxon>Endopterygota</taxon>
        <taxon>Hymenoptera</taxon>
        <taxon>Apocrita</taxon>
        <taxon>Aculeata</taxon>
        <taxon>Formicoidea</taxon>
        <taxon>Formicidae</taxon>
        <taxon>Myrmicinae</taxon>
        <taxon>Cardiocondyla</taxon>
    </lineage>
</organism>
<keyword evidence="1" id="KW-0812">Transmembrane</keyword>
<protein>
    <submittedName>
        <fullName evidence="2">Uncharacterized protein</fullName>
    </submittedName>
</protein>
<reference evidence="2 3" key="1">
    <citation type="submission" date="2023-03" db="EMBL/GenBank/DDBJ databases">
        <title>High recombination rates correlate with genetic variation in Cardiocondyla obscurior ants.</title>
        <authorList>
            <person name="Errbii M."/>
        </authorList>
    </citation>
    <scope>NUCLEOTIDE SEQUENCE [LARGE SCALE GENOMIC DNA]</scope>
    <source>
        <strain evidence="2">Alpha-2009</strain>
        <tissue evidence="2">Whole body</tissue>
    </source>
</reference>
<accession>A0AAW2GJW7</accession>
<sequence length="179" mass="20916">MEKTKLFEQRKNFSMSSTGQLLINNNYIYISLFVICVEFCKSYKKVLECILCTCVVVYTFNDAISLPINMNNEDDVIQSKFEINIAKLCRLLRNALSSRATRPRTFSRSIERRPTIEIIKVTGPICSNVNRNNFASVDISISKIFYIYLYALFYVHVSIKTFIKKCVTKKKKKMKKYPR</sequence>
<proteinExistence type="predicted"/>
<gene>
    <name evidence="2" type="ORF">PUN28_005260</name>
</gene>
<evidence type="ECO:0000256" key="1">
    <source>
        <dbReference type="SAM" id="Phobius"/>
    </source>
</evidence>
<keyword evidence="3" id="KW-1185">Reference proteome</keyword>
<feature type="transmembrane region" description="Helical" evidence="1">
    <location>
        <begin position="145"/>
        <end position="163"/>
    </location>
</feature>
<comment type="caution">
    <text evidence="2">The sequence shown here is derived from an EMBL/GenBank/DDBJ whole genome shotgun (WGS) entry which is preliminary data.</text>
</comment>
<keyword evidence="1" id="KW-1133">Transmembrane helix</keyword>